<reference key="1">
    <citation type="submission" date="2010-11" db="EMBL/GenBank/DDBJ databases">
        <title>The complete sequence of chromosome of Isophaera pallida ATCC 43644.</title>
        <authorList>
            <consortium name="US DOE Joint Genome Institute (JGI-PGF)"/>
            <person name="Lucas S."/>
            <person name="Copeland A."/>
            <person name="Lapidus A."/>
            <person name="Bruce D."/>
            <person name="Goodwin L."/>
            <person name="Pitluck S."/>
            <person name="Kyrpides N."/>
            <person name="Mavromatis K."/>
            <person name="Pagani I."/>
            <person name="Ivanova N."/>
            <person name="Saunders E."/>
            <person name="Brettin T."/>
            <person name="Detter J.C."/>
            <person name="Han C."/>
            <person name="Tapia R."/>
            <person name="Land M."/>
            <person name="Hauser L."/>
            <person name="Markowitz V."/>
            <person name="Cheng J.-F."/>
            <person name="Hugenholtz P."/>
            <person name="Woyke T."/>
            <person name="Wu D."/>
            <person name="Eisen J.A."/>
        </authorList>
    </citation>
    <scope>NUCLEOTIDE SEQUENCE</scope>
    <source>
        <strain>ATCC 43644</strain>
    </source>
</reference>
<dbReference type="eggNOG" id="COG4805">
    <property type="taxonomic scope" value="Bacteria"/>
</dbReference>
<name>E8QXJ2_ISOPI</name>
<dbReference type="AlphaFoldDB" id="E8QXJ2"/>
<sequence length="581" mass="65968">MPAVRWDRPMSNATETETDQRLTEWFDAYLERVFEDSPTAATRAGDHRFDDRLDELSAQAFARRLERDRRALADLETSIPFDKLSPDGQIDFQILHHHLKREIWLAETFPTWRTDPRVYVAIMTESLYGPLTQATTPREHLLPLLERRMAAIPAVVKAARANLTAETPRVFAETGLLQAKGAVRFFESDLLDLAGCPNDPDSTFAQAARACAQAARELVAFLENDLLPQANGEWRIGPERFAVKLHNELDAGMTADEVIAEARAEADKVVAEMAVIARQLWPRLFPGNVPPPDDPPGRAELIRAVLEESSKNHGSTETLVEDVRATVQTIKTFIRNRDILRLPEPDRCDIREMPEFLRGFSVAYLNPAPPLDPQGRSEYAVSPPPADWTPERVESFFREYNPAMLQILTIHEAYPGHYVQLEYSNRHPSKIRRILSSGVFAEGWAVYCEQMMLDLGFGDGDLVLRLNQLKFYLRAVVNAILDHDMHAGTLTDEQAMDLLMNTAFQSEGEAVGKVIRAKLSSCQLSTYFVGRVAFHRLRQTIQREQGERFDLGRYHEAVLDHGTIPVKFLPDLVRQRLRRPR</sequence>
<proteinExistence type="predicted"/>
<dbReference type="Proteomes" id="UP000008631">
    <property type="component" value="Chromosome"/>
</dbReference>
<dbReference type="InterPro" id="IPR010281">
    <property type="entry name" value="DUF885"/>
</dbReference>
<evidence type="ECO:0000313" key="2">
    <source>
        <dbReference type="Proteomes" id="UP000008631"/>
    </source>
</evidence>
<organism evidence="1 2">
    <name type="scientific">Isosphaera pallida (strain ATCC 43644 / DSM 9630 / IS1B)</name>
    <dbReference type="NCBI Taxonomy" id="575540"/>
    <lineage>
        <taxon>Bacteria</taxon>
        <taxon>Pseudomonadati</taxon>
        <taxon>Planctomycetota</taxon>
        <taxon>Planctomycetia</taxon>
        <taxon>Isosphaerales</taxon>
        <taxon>Isosphaeraceae</taxon>
        <taxon>Isosphaera</taxon>
    </lineage>
</organism>
<dbReference type="PANTHER" id="PTHR33361">
    <property type="entry name" value="GLR0591 PROTEIN"/>
    <property type="match status" value="1"/>
</dbReference>
<reference evidence="1 2" key="2">
    <citation type="journal article" date="2011" name="Stand. Genomic Sci.">
        <title>Complete genome sequence of Isosphaera pallida type strain (IS1B).</title>
        <authorList>
            <consortium name="US DOE Joint Genome Institute (JGI-PGF)"/>
            <person name="Goker M."/>
            <person name="Cleland D."/>
            <person name="Saunders E."/>
            <person name="Lapidus A."/>
            <person name="Nolan M."/>
            <person name="Lucas S."/>
            <person name="Hammon N."/>
            <person name="Deshpande S."/>
            <person name="Cheng J.F."/>
            <person name="Tapia R."/>
            <person name="Han C."/>
            <person name="Goodwin L."/>
            <person name="Pitluck S."/>
            <person name="Liolios K."/>
            <person name="Pagani I."/>
            <person name="Ivanova N."/>
            <person name="Mavromatis K."/>
            <person name="Pati A."/>
            <person name="Chen A."/>
            <person name="Palaniappan K."/>
            <person name="Land M."/>
            <person name="Hauser L."/>
            <person name="Chang Y.J."/>
            <person name="Jeffries C.D."/>
            <person name="Detter J.C."/>
            <person name="Beck B."/>
            <person name="Woyke T."/>
            <person name="Bristow J."/>
            <person name="Eisen J.A."/>
            <person name="Markowitz V."/>
            <person name="Hugenholtz P."/>
            <person name="Kyrpides N.C."/>
            <person name="Klenk H.P."/>
        </authorList>
    </citation>
    <scope>NUCLEOTIDE SEQUENCE [LARGE SCALE GENOMIC DNA]</scope>
    <source>
        <strain evidence="2">ATCC 43644 / DSM 9630 / IS1B</strain>
    </source>
</reference>
<accession>E8QXJ2</accession>
<dbReference type="PANTHER" id="PTHR33361:SF15">
    <property type="entry name" value="DUF885 FAMILY LIPOPROTEIN"/>
    <property type="match status" value="1"/>
</dbReference>
<dbReference type="InParanoid" id="E8QXJ2"/>
<protein>
    <recommendedName>
        <fullName evidence="3">DUF885 domain-containing protein</fullName>
    </recommendedName>
</protein>
<dbReference type="STRING" id="575540.Isop_2467"/>
<dbReference type="EMBL" id="CP002353">
    <property type="protein sequence ID" value="ADV63040.1"/>
    <property type="molecule type" value="Genomic_DNA"/>
</dbReference>
<dbReference type="Pfam" id="PF05960">
    <property type="entry name" value="DUF885"/>
    <property type="match status" value="1"/>
</dbReference>
<dbReference type="KEGG" id="ipa:Isop_2467"/>
<evidence type="ECO:0000313" key="1">
    <source>
        <dbReference type="EMBL" id="ADV63040.1"/>
    </source>
</evidence>
<keyword evidence="2" id="KW-1185">Reference proteome</keyword>
<gene>
    <name evidence="1" type="ordered locus">Isop_2467</name>
</gene>
<evidence type="ECO:0008006" key="3">
    <source>
        <dbReference type="Google" id="ProtNLM"/>
    </source>
</evidence>
<dbReference type="HOGENOM" id="CLU_028527_0_0_0"/>